<keyword evidence="3" id="KW-1185">Reference proteome</keyword>
<name>A0A0C3C4W6_HEBCY</name>
<dbReference type="OrthoDB" id="2900663at2759"/>
<feature type="region of interest" description="Disordered" evidence="1">
    <location>
        <begin position="625"/>
        <end position="652"/>
    </location>
</feature>
<feature type="region of interest" description="Disordered" evidence="1">
    <location>
        <begin position="513"/>
        <end position="550"/>
    </location>
</feature>
<evidence type="ECO:0000256" key="1">
    <source>
        <dbReference type="SAM" id="MobiDB-lite"/>
    </source>
</evidence>
<dbReference type="EMBL" id="KN831789">
    <property type="protein sequence ID" value="KIM38616.1"/>
    <property type="molecule type" value="Genomic_DNA"/>
</dbReference>
<feature type="compositionally biased region" description="Polar residues" evidence="1">
    <location>
        <begin position="1"/>
        <end position="11"/>
    </location>
</feature>
<evidence type="ECO:0000313" key="2">
    <source>
        <dbReference type="EMBL" id="KIM38616.1"/>
    </source>
</evidence>
<feature type="compositionally biased region" description="Pro residues" evidence="1">
    <location>
        <begin position="539"/>
        <end position="550"/>
    </location>
</feature>
<dbReference type="AlphaFoldDB" id="A0A0C3C4W6"/>
<feature type="region of interest" description="Disordered" evidence="1">
    <location>
        <begin position="1"/>
        <end position="22"/>
    </location>
</feature>
<organism evidence="2 3">
    <name type="scientific">Hebeloma cylindrosporum</name>
    <dbReference type="NCBI Taxonomy" id="76867"/>
    <lineage>
        <taxon>Eukaryota</taxon>
        <taxon>Fungi</taxon>
        <taxon>Dikarya</taxon>
        <taxon>Basidiomycota</taxon>
        <taxon>Agaricomycotina</taxon>
        <taxon>Agaricomycetes</taxon>
        <taxon>Agaricomycetidae</taxon>
        <taxon>Agaricales</taxon>
        <taxon>Agaricineae</taxon>
        <taxon>Hymenogastraceae</taxon>
        <taxon>Hebeloma</taxon>
    </lineage>
</organism>
<protein>
    <submittedName>
        <fullName evidence="2">Uncharacterized protein</fullName>
    </submittedName>
</protein>
<sequence>MNVQDLTGSSSRDVDNDSRKMRVTTYRRASRDGTQSTYLFFYTLRISPTLPINLTMANLLGGASQVKRRKRLFWRGDIVAMKVNPVLERIENVIESVDADLREVGFLEGWLMARYREGAFQRMLYNLELEWDFYLSSFCGPSSLVFGPSKSYWGENAAKKEENFLNDLNELRSAIGRPPRPPHPYMKSYAQHGITLYSALKSTVKSAFVQVGIHSDPNRKITGPPKLPPELEREIFEICAFDCTEMCTVLVLVAKRVNTWIDPILLSTVCFSITEDQAVLLGCSTATRRRDRLGEFLVKLTNGKPVEYFARHVKNLAILASSASSPSSGPSRLLDRSCSGSCADSFSCSTSCASDSDTQQQQRRTTTINRILGICTGVERLAVTVTPASCGGFDLLRSAGVGRNLRRLSVRLSSFSPLLLDGGWEGGEAQRGREGDGNGDEEQTESTATSNPNPTPTFHHPLFSTLTHLHLWDEEYTWPTYEGWETLTSLTHLAFARASLGDVERLLTRRSASAVFPSPSESASPISPSPSPSESASPLSPPPSPTTPPILPNLRYIAVGYYVDTERHRFGEAAVNTNISTTWGSVGDGTVKVVLFPEIPQRDWEGGARGEGDFWEVVEREIDGGSGSRWVKGGVGDGDSSLSSKDVEEDDR</sequence>
<proteinExistence type="predicted"/>
<gene>
    <name evidence="2" type="ORF">M413DRAFT_447609</name>
</gene>
<reference evidence="2 3" key="1">
    <citation type="submission" date="2014-04" db="EMBL/GenBank/DDBJ databases">
        <authorList>
            <consortium name="DOE Joint Genome Institute"/>
            <person name="Kuo A."/>
            <person name="Gay G."/>
            <person name="Dore J."/>
            <person name="Kohler A."/>
            <person name="Nagy L.G."/>
            <person name="Floudas D."/>
            <person name="Copeland A."/>
            <person name="Barry K.W."/>
            <person name="Cichocki N."/>
            <person name="Veneault-Fourrey C."/>
            <person name="LaButti K."/>
            <person name="Lindquist E.A."/>
            <person name="Lipzen A."/>
            <person name="Lundell T."/>
            <person name="Morin E."/>
            <person name="Murat C."/>
            <person name="Sun H."/>
            <person name="Tunlid A."/>
            <person name="Henrissat B."/>
            <person name="Grigoriev I.V."/>
            <person name="Hibbett D.S."/>
            <person name="Martin F."/>
            <person name="Nordberg H.P."/>
            <person name="Cantor M.N."/>
            <person name="Hua S.X."/>
        </authorList>
    </citation>
    <scope>NUCLEOTIDE SEQUENCE [LARGE SCALE GENOMIC DNA]</scope>
    <source>
        <strain evidence="3">h7</strain>
    </source>
</reference>
<evidence type="ECO:0000313" key="3">
    <source>
        <dbReference type="Proteomes" id="UP000053424"/>
    </source>
</evidence>
<feature type="region of interest" description="Disordered" evidence="1">
    <location>
        <begin position="423"/>
        <end position="456"/>
    </location>
</feature>
<feature type="compositionally biased region" description="Low complexity" evidence="1">
    <location>
        <begin position="517"/>
        <end position="538"/>
    </location>
</feature>
<reference evidence="3" key="2">
    <citation type="submission" date="2015-01" db="EMBL/GenBank/DDBJ databases">
        <title>Evolutionary Origins and Diversification of the Mycorrhizal Mutualists.</title>
        <authorList>
            <consortium name="DOE Joint Genome Institute"/>
            <consortium name="Mycorrhizal Genomics Consortium"/>
            <person name="Kohler A."/>
            <person name="Kuo A."/>
            <person name="Nagy L.G."/>
            <person name="Floudas D."/>
            <person name="Copeland A."/>
            <person name="Barry K.W."/>
            <person name="Cichocki N."/>
            <person name="Veneault-Fourrey C."/>
            <person name="LaButti K."/>
            <person name="Lindquist E.A."/>
            <person name="Lipzen A."/>
            <person name="Lundell T."/>
            <person name="Morin E."/>
            <person name="Murat C."/>
            <person name="Riley R."/>
            <person name="Ohm R."/>
            <person name="Sun H."/>
            <person name="Tunlid A."/>
            <person name="Henrissat B."/>
            <person name="Grigoriev I.V."/>
            <person name="Hibbett D.S."/>
            <person name="Martin F."/>
        </authorList>
    </citation>
    <scope>NUCLEOTIDE SEQUENCE [LARGE SCALE GENOMIC DNA]</scope>
    <source>
        <strain evidence="3">h7</strain>
    </source>
</reference>
<dbReference type="HOGENOM" id="CLU_420364_0_0_1"/>
<accession>A0A0C3C4W6</accession>
<dbReference type="Proteomes" id="UP000053424">
    <property type="component" value="Unassembled WGS sequence"/>
</dbReference>